<organism evidence="2">
    <name type="scientific">Leclercia adecarboxylata</name>
    <dbReference type="NCBI Taxonomy" id="83655"/>
    <lineage>
        <taxon>Bacteria</taxon>
        <taxon>Pseudomonadati</taxon>
        <taxon>Pseudomonadota</taxon>
        <taxon>Gammaproteobacteria</taxon>
        <taxon>Enterobacterales</taxon>
        <taxon>Enterobacteriaceae</taxon>
        <taxon>Leclercia</taxon>
    </lineage>
</organism>
<feature type="domain" description="DUF5983" evidence="1">
    <location>
        <begin position="21"/>
        <end position="97"/>
    </location>
</feature>
<geneLocation type="plasmid" evidence="2">
    <name>pP10164-3</name>
</geneLocation>
<evidence type="ECO:0000313" key="2">
    <source>
        <dbReference type="EMBL" id="API82652.1"/>
    </source>
</evidence>
<evidence type="ECO:0000259" key="1">
    <source>
        <dbReference type="Pfam" id="PF19419"/>
    </source>
</evidence>
<keyword evidence="2" id="KW-0614">Plasmid</keyword>
<dbReference type="Pfam" id="PF19419">
    <property type="entry name" value="DUF5983"/>
    <property type="match status" value="1"/>
</dbReference>
<protein>
    <recommendedName>
        <fullName evidence="1">DUF5983 domain-containing protein</fullName>
    </recommendedName>
</protein>
<reference evidence="2" key="1">
    <citation type="journal article" date="2016" name="Sci. Rep.">
        <title>Genetic characterization of two fully sequenced multi-drug resistant plasmids pP10164-2 and pP10164-3 from Leclercia adecarboxylata.</title>
        <authorList>
            <person name="Sun F."/>
            <person name="Zhou D."/>
            <person name="Sun Q."/>
            <person name="Luo W."/>
            <person name="Tong Y."/>
            <person name="Zhang D."/>
            <person name="Wang Q."/>
            <person name="Feng W."/>
            <person name="Chen W."/>
            <person name="Fan Y."/>
            <person name="Xia P."/>
        </authorList>
    </citation>
    <scope>NUCLEOTIDE SEQUENCE</scope>
    <source>
        <strain evidence="2">P10164</strain>
        <plasmid evidence="2">pP10164-3</plasmid>
    </source>
</reference>
<sequence>MTVSLGWMPGVKMTCRFITPMLKCSLEHITKKDNDLLAMLCQSECESEWIYESEFGYIIDVDAVRYPVLMLKKHGLSREARWLIQYAIKQANISMIHVTQWG</sequence>
<dbReference type="EMBL" id="KX710094">
    <property type="protein sequence ID" value="API82652.1"/>
    <property type="molecule type" value="Genomic_DNA"/>
</dbReference>
<proteinExistence type="predicted"/>
<dbReference type="RefSeq" id="WP_072207057.1">
    <property type="nucleotide sequence ID" value="NZ_CP040894.1"/>
</dbReference>
<accession>A0A2Z2DWJ3</accession>
<dbReference type="AlphaFoldDB" id="A0A2Z2DWJ3"/>
<dbReference type="InterPro" id="IPR046025">
    <property type="entry name" value="DUF5983"/>
</dbReference>
<name>A0A2Z2DWJ3_9ENTR</name>